<evidence type="ECO:0000313" key="2">
    <source>
        <dbReference type="EMBL" id="AAV27403.1"/>
    </source>
</evidence>
<sequence length="47" mass="5742">MYKKPSFSRVSQFDEIILKKCPVSRAFLSFLPKVNYLFFYWFIKISK</sequence>
<dbReference type="AlphaFoldDB" id="Q601X0"/>
<dbReference type="HOGENOM" id="CLU_3170449_0_0_14"/>
<gene>
    <name evidence="2" type="ordered locus">mhp081</name>
</gene>
<feature type="transmembrane region" description="Helical" evidence="1">
    <location>
        <begin position="26"/>
        <end position="43"/>
    </location>
</feature>
<name>Q601X0_MESH2</name>
<organism evidence="2 3">
    <name type="scientific">Mesomycoplasma hyopneumoniae (strain 232)</name>
    <name type="common">Mycoplasma hyopneumoniae</name>
    <dbReference type="NCBI Taxonomy" id="295358"/>
    <lineage>
        <taxon>Bacteria</taxon>
        <taxon>Bacillati</taxon>
        <taxon>Mycoplasmatota</taxon>
        <taxon>Mycoplasmoidales</taxon>
        <taxon>Metamycoplasmataceae</taxon>
        <taxon>Mesomycoplasma</taxon>
    </lineage>
</organism>
<keyword evidence="1" id="KW-1133">Transmembrane helix</keyword>
<evidence type="ECO:0000313" key="3">
    <source>
        <dbReference type="Proteomes" id="UP000006822"/>
    </source>
</evidence>
<evidence type="ECO:0000256" key="1">
    <source>
        <dbReference type="SAM" id="Phobius"/>
    </source>
</evidence>
<proteinExistence type="predicted"/>
<protein>
    <submittedName>
        <fullName evidence="2">Uncharacterized protein</fullName>
    </submittedName>
</protein>
<keyword evidence="1" id="KW-0472">Membrane</keyword>
<dbReference type="EMBL" id="AE017332">
    <property type="protein sequence ID" value="AAV27403.1"/>
    <property type="molecule type" value="Genomic_DNA"/>
</dbReference>
<reference evidence="2 3" key="1">
    <citation type="journal article" date="2004" name="J. Bacteriol.">
        <title>The genome sequence of Mycoplasma hyopneumoniae strain 232, the agent of swine mycoplasmosis.</title>
        <authorList>
            <person name="Minion F.C."/>
            <person name="Lefkowitz E.J."/>
            <person name="Madsen M.L."/>
            <person name="Cleary B.J."/>
            <person name="Swartzell S.M."/>
            <person name="Mahairas G.G."/>
        </authorList>
    </citation>
    <scope>NUCLEOTIDE SEQUENCE [LARGE SCALE GENOMIC DNA]</scope>
    <source>
        <strain evidence="2 3">232</strain>
    </source>
</reference>
<keyword evidence="1" id="KW-0812">Transmembrane</keyword>
<dbReference type="KEGG" id="mhy:mhp081"/>
<dbReference type="Proteomes" id="UP000006822">
    <property type="component" value="Chromosome"/>
</dbReference>
<accession>Q601X0</accession>